<name>A0A0B5A4Y6_9CAUD</name>
<sequence>MPQGGVYGDDYRPTYQLIVSGELNAESVDFYLATLFEWDQEDPEATWKILINCPGGETESGTALYEELCAYSRRGGGTHEIVTVAAGQCASMATLLMQAGDWRVSGEATTWLFHMPETGVGETMQTMADAAADLDHLKKWMKITDAMLLERTNLTPDCYYKQITGGMWLLTGHAAKTYGFVDEVR</sequence>
<dbReference type="SUPFAM" id="SSF52096">
    <property type="entry name" value="ClpP/crotonase"/>
    <property type="match status" value="1"/>
</dbReference>
<dbReference type="GO" id="GO:0004176">
    <property type="term" value="F:ATP-dependent peptidase activity"/>
    <property type="evidence" value="ECO:0007669"/>
    <property type="project" value="InterPro"/>
</dbReference>
<dbReference type="InterPro" id="IPR001907">
    <property type="entry name" value="ClpP"/>
</dbReference>
<evidence type="ECO:0000256" key="1">
    <source>
        <dbReference type="ARBA" id="ARBA00007039"/>
    </source>
</evidence>
<evidence type="ECO:0000313" key="2">
    <source>
        <dbReference type="EMBL" id="AJD82141.1"/>
    </source>
</evidence>
<dbReference type="GO" id="GO:0004252">
    <property type="term" value="F:serine-type endopeptidase activity"/>
    <property type="evidence" value="ECO:0007669"/>
    <property type="project" value="InterPro"/>
</dbReference>
<proteinExistence type="inferred from homology"/>
<comment type="similarity">
    <text evidence="1">Belongs to the peptidase S14 family.</text>
</comment>
<dbReference type="GO" id="GO:0006508">
    <property type="term" value="P:proteolysis"/>
    <property type="evidence" value="ECO:0007669"/>
    <property type="project" value="UniProtKB-KW"/>
</dbReference>
<keyword evidence="2" id="KW-0645">Protease</keyword>
<reference evidence="2 3" key="1">
    <citation type="submission" date="2014-10" db="EMBL/GenBank/DDBJ databases">
        <authorList>
            <person name="Mackenzie J."/>
            <person name="Lekholoane M."/>
            <person name="Leqhaoe R."/>
            <person name="Mcunu Z."/>
            <person name="Mzobe Z."/>
            <person name="Rodel H."/>
            <person name="Seagreen C."/>
            <person name="Mazeka N."/>
            <person name="Larsen M.H."/>
            <person name="Rubin E.J."/>
            <person name="Russell D.A."/>
            <person name="Guerrero C.A."/>
            <person name="Bowman C.A."/>
            <person name="Jacobs-Sera D."/>
            <person name="Hendrix R.W."/>
            <person name="Hatfull G.F."/>
        </authorList>
    </citation>
    <scope>NUCLEOTIDE SEQUENCE [LARGE SCALE GENOMIC DNA]</scope>
</reference>
<keyword evidence="2" id="KW-0378">Hydrolase</keyword>
<dbReference type="PRINTS" id="PR00127">
    <property type="entry name" value="CLPPROTEASEP"/>
</dbReference>
<accession>A0A0B5A4Y6</accession>
<evidence type="ECO:0000313" key="3">
    <source>
        <dbReference type="Proteomes" id="UP000031718"/>
    </source>
</evidence>
<dbReference type="Proteomes" id="UP000031718">
    <property type="component" value="Segment"/>
</dbReference>
<protein>
    <submittedName>
        <fullName evidence="2">ClpP-like protease</fullName>
    </submittedName>
</protein>
<dbReference type="InterPro" id="IPR023562">
    <property type="entry name" value="ClpP/TepA"/>
</dbReference>
<dbReference type="Pfam" id="PF00574">
    <property type="entry name" value="CLP_protease"/>
    <property type="match status" value="1"/>
</dbReference>
<dbReference type="InterPro" id="IPR029045">
    <property type="entry name" value="ClpP/crotonase-like_dom_sf"/>
</dbReference>
<dbReference type="Gene3D" id="3.90.226.10">
    <property type="entry name" value="2-enoyl-CoA Hydratase, Chain A, domain 1"/>
    <property type="match status" value="1"/>
</dbReference>
<gene>
    <name evidence="2" type="primary">69</name>
    <name evidence="2" type="ORF">COSMO_69</name>
</gene>
<organism evidence="2 3">
    <name type="scientific">Mycobacterium phage Cosmo</name>
    <dbReference type="NCBI Taxonomy" id="1567467"/>
    <lineage>
        <taxon>Viruses</taxon>
        <taxon>Duplodnaviria</taxon>
        <taxon>Heunggongvirae</taxon>
        <taxon>Uroviricota</taxon>
        <taxon>Caudoviricetes</taxon>
        <taxon>Vilmaviridae</taxon>
        <taxon>Wildcatvirus</taxon>
        <taxon>Wildcatvirus wildcat</taxon>
        <taxon>Mycobacterium virus Wildcat</taxon>
    </lineage>
</organism>
<dbReference type="EMBL" id="KP027195">
    <property type="protein sequence ID" value="AJD82141.1"/>
    <property type="molecule type" value="Genomic_DNA"/>
</dbReference>